<gene>
    <name evidence="1" type="ORF">ElyMa_001167700</name>
</gene>
<dbReference type="Proteomes" id="UP000762676">
    <property type="component" value="Unassembled WGS sequence"/>
</dbReference>
<name>A0AAV4I3F0_9GAST</name>
<sequence>MAVGLLTSGTASSNLYQVTASLVEQRSPGAHNQVTIRKPKVASQRYYVNLVKCARRLRWLSWRPTCFVAEQQNSKLNQLAPSKEIMKTI</sequence>
<accession>A0AAV4I3F0</accession>
<dbReference type="AlphaFoldDB" id="A0AAV4I3F0"/>
<dbReference type="EMBL" id="BMAT01002299">
    <property type="protein sequence ID" value="GFS04141.1"/>
    <property type="molecule type" value="Genomic_DNA"/>
</dbReference>
<comment type="caution">
    <text evidence="1">The sequence shown here is derived from an EMBL/GenBank/DDBJ whole genome shotgun (WGS) entry which is preliminary data.</text>
</comment>
<proteinExistence type="predicted"/>
<keyword evidence="2" id="KW-1185">Reference proteome</keyword>
<organism evidence="1 2">
    <name type="scientific">Elysia marginata</name>
    <dbReference type="NCBI Taxonomy" id="1093978"/>
    <lineage>
        <taxon>Eukaryota</taxon>
        <taxon>Metazoa</taxon>
        <taxon>Spiralia</taxon>
        <taxon>Lophotrochozoa</taxon>
        <taxon>Mollusca</taxon>
        <taxon>Gastropoda</taxon>
        <taxon>Heterobranchia</taxon>
        <taxon>Euthyneura</taxon>
        <taxon>Panpulmonata</taxon>
        <taxon>Sacoglossa</taxon>
        <taxon>Placobranchoidea</taxon>
        <taxon>Plakobranchidae</taxon>
        <taxon>Elysia</taxon>
    </lineage>
</organism>
<evidence type="ECO:0000313" key="2">
    <source>
        <dbReference type="Proteomes" id="UP000762676"/>
    </source>
</evidence>
<reference evidence="1 2" key="1">
    <citation type="journal article" date="2021" name="Elife">
        <title>Chloroplast acquisition without the gene transfer in kleptoplastic sea slugs, Plakobranchus ocellatus.</title>
        <authorList>
            <person name="Maeda T."/>
            <person name="Takahashi S."/>
            <person name="Yoshida T."/>
            <person name="Shimamura S."/>
            <person name="Takaki Y."/>
            <person name="Nagai Y."/>
            <person name="Toyoda A."/>
            <person name="Suzuki Y."/>
            <person name="Arimoto A."/>
            <person name="Ishii H."/>
            <person name="Satoh N."/>
            <person name="Nishiyama T."/>
            <person name="Hasebe M."/>
            <person name="Maruyama T."/>
            <person name="Minagawa J."/>
            <person name="Obokata J."/>
            <person name="Shigenobu S."/>
        </authorList>
    </citation>
    <scope>NUCLEOTIDE SEQUENCE [LARGE SCALE GENOMIC DNA]</scope>
</reference>
<evidence type="ECO:0000313" key="1">
    <source>
        <dbReference type="EMBL" id="GFS04141.1"/>
    </source>
</evidence>
<protein>
    <submittedName>
        <fullName evidence="1">Uncharacterized protein</fullName>
    </submittedName>
</protein>